<name>A0A4R6X2R1_9GAMM</name>
<comment type="caution">
    <text evidence="3">The sequence shown here is derived from an EMBL/GenBank/DDBJ whole genome shotgun (WGS) entry which is preliminary data.</text>
</comment>
<accession>A0A4R6X2R1</accession>
<organism evidence="3 4">
    <name type="scientific">Marinomonas communis</name>
    <dbReference type="NCBI Taxonomy" id="28254"/>
    <lineage>
        <taxon>Bacteria</taxon>
        <taxon>Pseudomonadati</taxon>
        <taxon>Pseudomonadota</taxon>
        <taxon>Gammaproteobacteria</taxon>
        <taxon>Oceanospirillales</taxon>
        <taxon>Oceanospirillaceae</taxon>
        <taxon>Marinomonas</taxon>
    </lineage>
</organism>
<evidence type="ECO:0000313" key="4">
    <source>
        <dbReference type="Proteomes" id="UP000295729"/>
    </source>
</evidence>
<dbReference type="Proteomes" id="UP000295729">
    <property type="component" value="Unassembled WGS sequence"/>
</dbReference>
<evidence type="ECO:0000256" key="1">
    <source>
        <dbReference type="SAM" id="Coils"/>
    </source>
</evidence>
<dbReference type="RefSeq" id="WP_133564910.1">
    <property type="nucleotide sequence ID" value="NZ_SNZA01000007.1"/>
</dbReference>
<reference evidence="3 4" key="1">
    <citation type="submission" date="2019-03" db="EMBL/GenBank/DDBJ databases">
        <title>Genomic Encyclopedia of Type Strains, Phase IV (KMG-IV): sequencing the most valuable type-strain genomes for metagenomic binning, comparative biology and taxonomic classification.</title>
        <authorList>
            <person name="Goeker M."/>
        </authorList>
    </citation>
    <scope>NUCLEOTIDE SEQUENCE [LARGE SCALE GENOMIC DNA]</scope>
    <source>
        <strain evidence="3 4">DSM 5604</strain>
    </source>
</reference>
<feature type="coiled-coil region" evidence="1">
    <location>
        <begin position="174"/>
        <end position="211"/>
    </location>
</feature>
<gene>
    <name evidence="3" type="ORF">C8D85_3357</name>
</gene>
<dbReference type="EMBL" id="SNZA01000007">
    <property type="protein sequence ID" value="TDR05836.1"/>
    <property type="molecule type" value="Genomic_DNA"/>
</dbReference>
<dbReference type="OrthoDB" id="6098012at2"/>
<protein>
    <submittedName>
        <fullName evidence="3">Uncharacterized protein</fullName>
    </submittedName>
</protein>
<sequence length="515" mass="58726">MTVFLTLVIAAGVSAVMLLASIWWYWRTKRNLSSVSEGEEGVDVSDSNEESFVETVAPDAVQRPSQKERWLELLAQQRALCDELIEGQQGSGDDALTLQCWQTFLDIERDLVERDSANVADYLNKFEFVLERLKQAQEIDALLKRLSVSNQILKQLNKVIQKTGDAAFEQMNKTAQLNLQLDQLQDSLQREEALDQELAEIRAELASLHELGEQIQQSAKDKGSSDEDYMNMLSEFLGSASSDSFLAPIKTELDEKVDELQHLADYRSQVIEELKEQLKSLRDTSDGQHDHIAVYDIAFARLEKSLLESNKVIKALEHKLESLQTIKYNLNVDMRKREEELKVKDAKLKASGQEAKLRAQSAIAREQSSIEAIASFMDTAPLTAEYADFEEAQSERLATLQELVNESELYVNVLERDLDKERVEHEQLLARLENDHGQPLTLSPHEEDELNNLREANSELESEKISLLEQLSNTTEDSDAVEELQRKIKELDMKIETVQVNYVNMEERYLNSLMS</sequence>
<proteinExistence type="predicted"/>
<keyword evidence="2" id="KW-0472">Membrane</keyword>
<feature type="transmembrane region" description="Helical" evidence="2">
    <location>
        <begin position="7"/>
        <end position="26"/>
    </location>
</feature>
<feature type="coiled-coil region" evidence="1">
    <location>
        <begin position="411"/>
        <end position="508"/>
    </location>
</feature>
<keyword evidence="2" id="KW-1133">Transmembrane helix</keyword>
<keyword evidence="2" id="KW-0812">Transmembrane</keyword>
<dbReference type="AlphaFoldDB" id="A0A4R6X2R1"/>
<evidence type="ECO:0000313" key="3">
    <source>
        <dbReference type="EMBL" id="TDR05836.1"/>
    </source>
</evidence>
<keyword evidence="1" id="KW-0175">Coiled coil</keyword>
<evidence type="ECO:0000256" key="2">
    <source>
        <dbReference type="SAM" id="Phobius"/>
    </source>
</evidence>
<keyword evidence="4" id="KW-1185">Reference proteome</keyword>